<dbReference type="InterPro" id="IPR002491">
    <property type="entry name" value="ABC_transptr_periplasmic_BD"/>
</dbReference>
<dbReference type="PANTHER" id="PTHR30532">
    <property type="entry name" value="IRON III DICITRATE-BINDING PERIPLASMIC PROTEIN"/>
    <property type="match status" value="1"/>
</dbReference>
<evidence type="ECO:0000256" key="2">
    <source>
        <dbReference type="ARBA" id="ARBA00008814"/>
    </source>
</evidence>
<evidence type="ECO:0000259" key="8">
    <source>
        <dbReference type="PROSITE" id="PS50983"/>
    </source>
</evidence>
<dbReference type="PROSITE" id="PS50983">
    <property type="entry name" value="FE_B12_PBP"/>
    <property type="match status" value="1"/>
</dbReference>
<comment type="similarity">
    <text evidence="2">Belongs to the bacterial solute-binding protein 8 family.</text>
</comment>
<evidence type="ECO:0000256" key="7">
    <source>
        <dbReference type="SAM" id="SignalP"/>
    </source>
</evidence>
<feature type="signal peptide" evidence="7">
    <location>
        <begin position="1"/>
        <end position="19"/>
    </location>
</feature>
<protein>
    <submittedName>
        <fullName evidence="9">Iron-uptake system-binding protein</fullName>
    </submittedName>
</protein>
<keyword evidence="3" id="KW-0813">Transport</keyword>
<dbReference type="EMBL" id="PISD01000034">
    <property type="protein sequence ID" value="PKG27969.1"/>
    <property type="molecule type" value="Genomic_DNA"/>
</dbReference>
<name>A0A2N0ZEN5_9BACI</name>
<dbReference type="SUPFAM" id="SSF53807">
    <property type="entry name" value="Helical backbone' metal receptor"/>
    <property type="match status" value="1"/>
</dbReference>
<feature type="region of interest" description="Disordered" evidence="6">
    <location>
        <begin position="24"/>
        <end position="48"/>
    </location>
</feature>
<proteinExistence type="inferred from homology"/>
<dbReference type="PANTHER" id="PTHR30532:SF10">
    <property type="entry name" value="IRON-UPTAKE SYSTEM-BINDING PROTEIN"/>
    <property type="match status" value="1"/>
</dbReference>
<evidence type="ECO:0000256" key="4">
    <source>
        <dbReference type="ARBA" id="ARBA00022729"/>
    </source>
</evidence>
<evidence type="ECO:0000256" key="6">
    <source>
        <dbReference type="SAM" id="MobiDB-lite"/>
    </source>
</evidence>
<feature type="coiled-coil region" evidence="5">
    <location>
        <begin position="167"/>
        <end position="201"/>
    </location>
</feature>
<dbReference type="GO" id="GO:1901678">
    <property type="term" value="P:iron coordination entity transport"/>
    <property type="evidence" value="ECO:0007669"/>
    <property type="project" value="UniProtKB-ARBA"/>
</dbReference>
<reference evidence="9 10" key="1">
    <citation type="journal article" date="2010" name="Int. J. Syst. Evol. Microbiol.">
        <title>Bacillus horneckiae sp. nov., isolated from a spacecraft-assembly clean room.</title>
        <authorList>
            <person name="Vaishampayan P."/>
            <person name="Probst A."/>
            <person name="Krishnamurthi S."/>
            <person name="Ghosh S."/>
            <person name="Osman S."/>
            <person name="McDowall A."/>
            <person name="Ruckmani A."/>
            <person name="Mayilraj S."/>
            <person name="Venkateswaran K."/>
        </authorList>
    </citation>
    <scope>NUCLEOTIDE SEQUENCE [LARGE SCALE GENOMIC DNA]</scope>
    <source>
        <strain evidence="10">1PO1SC</strain>
    </source>
</reference>
<dbReference type="GO" id="GO:0005886">
    <property type="term" value="C:plasma membrane"/>
    <property type="evidence" value="ECO:0007669"/>
    <property type="project" value="UniProtKB-SubCell"/>
</dbReference>
<dbReference type="GO" id="GO:0030288">
    <property type="term" value="C:outer membrane-bounded periplasmic space"/>
    <property type="evidence" value="ECO:0007669"/>
    <property type="project" value="TreeGrafter"/>
</dbReference>
<dbReference type="PROSITE" id="PS51257">
    <property type="entry name" value="PROKAR_LIPOPROTEIN"/>
    <property type="match status" value="1"/>
</dbReference>
<keyword evidence="10" id="KW-1185">Reference proteome</keyword>
<feature type="compositionally biased region" description="Polar residues" evidence="6">
    <location>
        <begin position="26"/>
        <end position="40"/>
    </location>
</feature>
<comment type="caution">
    <text evidence="9">The sequence shown here is derived from an EMBL/GenBank/DDBJ whole genome shotgun (WGS) entry which is preliminary data.</text>
</comment>
<evidence type="ECO:0000256" key="5">
    <source>
        <dbReference type="SAM" id="Coils"/>
    </source>
</evidence>
<accession>A0A2N0ZEN5</accession>
<dbReference type="Gene3D" id="3.40.50.1980">
    <property type="entry name" value="Nitrogenase molybdenum iron protein domain"/>
    <property type="match status" value="2"/>
</dbReference>
<evidence type="ECO:0000256" key="3">
    <source>
        <dbReference type="ARBA" id="ARBA00022448"/>
    </source>
</evidence>
<dbReference type="Pfam" id="PF01497">
    <property type="entry name" value="Peripla_BP_2"/>
    <property type="match status" value="1"/>
</dbReference>
<dbReference type="InterPro" id="IPR051313">
    <property type="entry name" value="Bact_iron-sidero_bind"/>
</dbReference>
<dbReference type="Proteomes" id="UP000233343">
    <property type="component" value="Unassembled WGS sequence"/>
</dbReference>
<sequence length="327" mass="35503">MKFKWIGFSAAAILSLGLAGCGGEETSGNTKQAEKSAQTETKTDEAKSENQTITYLNEQYEIPANPEKIVAASLEAMEDAAILGVKPIGAVTIGGELPSYLAEDLAGAESIGEKTQPNYETMLQMKPDVILGTSKYKPEVAEQLNKVATMVPVSHISTDWQDNLRLMAELTGKQDDAEDIISKYENDVTAAKEEIGDLLNDKKVVIIRVRAGNMYLYPSNVYLNPVLYEDLGIGVPAEVEAAQAQEALSLEQFAEMNPDYVFLQFEESENADKPKALDELQENAIFKSVNAVKNGHVFVNAVDPLAQGGTAWSKTKFLEAATESLAN</sequence>
<keyword evidence="5" id="KW-0175">Coiled coil</keyword>
<dbReference type="CDD" id="cd01138">
    <property type="entry name" value="FeuA"/>
    <property type="match status" value="1"/>
</dbReference>
<dbReference type="AlphaFoldDB" id="A0A2N0ZEN5"/>
<evidence type="ECO:0000256" key="1">
    <source>
        <dbReference type="ARBA" id="ARBA00004193"/>
    </source>
</evidence>
<evidence type="ECO:0000313" key="10">
    <source>
        <dbReference type="Proteomes" id="UP000233343"/>
    </source>
</evidence>
<dbReference type="RefSeq" id="WP_066194934.1">
    <property type="nucleotide sequence ID" value="NZ_JAFDQP010000008.1"/>
</dbReference>
<comment type="subcellular location">
    <subcellularLocation>
        <location evidence="1">Cell membrane</location>
        <topology evidence="1">Lipid-anchor</topology>
    </subcellularLocation>
</comment>
<feature type="domain" description="Fe/B12 periplasmic-binding" evidence="8">
    <location>
        <begin position="68"/>
        <end position="327"/>
    </location>
</feature>
<gene>
    <name evidence="9" type="ORF">CWS20_16420</name>
</gene>
<evidence type="ECO:0000313" key="9">
    <source>
        <dbReference type="EMBL" id="PKG27969.1"/>
    </source>
</evidence>
<feature type="chain" id="PRO_5039699081" evidence="7">
    <location>
        <begin position="20"/>
        <end position="327"/>
    </location>
</feature>
<organism evidence="9 10">
    <name type="scientific">Cytobacillus horneckiae</name>
    <dbReference type="NCBI Taxonomy" id="549687"/>
    <lineage>
        <taxon>Bacteria</taxon>
        <taxon>Bacillati</taxon>
        <taxon>Bacillota</taxon>
        <taxon>Bacilli</taxon>
        <taxon>Bacillales</taxon>
        <taxon>Bacillaceae</taxon>
        <taxon>Cytobacillus</taxon>
    </lineage>
</organism>
<keyword evidence="4 7" id="KW-0732">Signal</keyword>